<protein>
    <submittedName>
        <fullName evidence="12">Src like adaptor 2b</fullName>
    </submittedName>
    <submittedName>
        <fullName evidence="11">Src-like-adapter 2-like protein</fullName>
    </submittedName>
</protein>
<reference evidence="13" key="1">
    <citation type="journal article" date="2006" name="Science">
        <title>Ancient noncoding elements conserved in the human genome.</title>
        <authorList>
            <person name="Venkatesh B."/>
            <person name="Kirkness E.F."/>
            <person name="Loh Y.H."/>
            <person name="Halpern A.L."/>
            <person name="Lee A.P."/>
            <person name="Johnson J."/>
            <person name="Dandona N."/>
            <person name="Viswanathan L.D."/>
            <person name="Tay A."/>
            <person name="Venter J.C."/>
            <person name="Strausberg R.L."/>
            <person name="Brenner S."/>
        </authorList>
    </citation>
    <scope>NUCLEOTIDE SEQUENCE [LARGE SCALE GENOMIC DNA]</scope>
</reference>
<evidence type="ECO:0000256" key="2">
    <source>
        <dbReference type="ARBA" id="ARBA00022443"/>
    </source>
</evidence>
<evidence type="ECO:0000313" key="12">
    <source>
        <dbReference type="Ensembl" id="ENSCMIP00000025962.1"/>
    </source>
</evidence>
<feature type="region of interest" description="Disordered" evidence="8">
    <location>
        <begin position="272"/>
        <end position="291"/>
    </location>
</feature>
<proteinExistence type="evidence at transcript level"/>
<dbReference type="InterPro" id="IPR000980">
    <property type="entry name" value="SH2"/>
</dbReference>
<sequence>MGSRPSKSSRITFQPLQATSNAPTPLNKVVMEVVALYNYPSNLASGATIKVGDRVNIITEDGNWLKVITVTTGQEFYIPSNYVAKVYHRWLFEGISREKAEELLMLPVNWAGAFMIRESQTRRGCYSLSIRRCNSPLWDSLKHYRITRLPNGWFYISPRLTFASLQEMVDHYSECDEGLCCLLKEPCRIQGSVAPLQQHPAPIIVQKPQLNWGTMDSSVLMTDDKEPGEESPVSLGLREAINSYLFMTEDLALTEMSDKKSRLKLLKARLQNSQMQASQSQEERLASFGFN</sequence>
<dbReference type="InterPro" id="IPR036028">
    <property type="entry name" value="SH3-like_dom_sf"/>
</dbReference>
<evidence type="ECO:0000256" key="5">
    <source>
        <dbReference type="ARBA" id="ARBA00022999"/>
    </source>
</evidence>
<keyword evidence="3" id="KW-0963">Cytoplasm</keyword>
<dbReference type="InterPro" id="IPR043539">
    <property type="entry name" value="Grb2-like"/>
</dbReference>
<comment type="subcellular location">
    <subcellularLocation>
        <location evidence="1">Cytoplasm</location>
    </subcellularLocation>
</comment>
<keyword evidence="2 7" id="KW-0728">SH3 domain</keyword>
<dbReference type="RefSeq" id="XP_007908663.1">
    <property type="nucleotide sequence ID" value="XM_007910472.2"/>
</dbReference>
<dbReference type="EMBL" id="JW870359">
    <property type="protein sequence ID" value="AFP02877.1"/>
    <property type="molecule type" value="mRNA"/>
</dbReference>
<dbReference type="PROSITE" id="PS50002">
    <property type="entry name" value="SH3"/>
    <property type="match status" value="1"/>
</dbReference>
<organism evidence="11">
    <name type="scientific">Callorhinchus milii</name>
    <name type="common">Ghost shark</name>
    <dbReference type="NCBI Taxonomy" id="7868"/>
    <lineage>
        <taxon>Eukaryota</taxon>
        <taxon>Metazoa</taxon>
        <taxon>Chordata</taxon>
        <taxon>Craniata</taxon>
        <taxon>Vertebrata</taxon>
        <taxon>Chondrichthyes</taxon>
        <taxon>Holocephali</taxon>
        <taxon>Chimaeriformes</taxon>
        <taxon>Callorhinchidae</taxon>
        <taxon>Callorhinchus</taxon>
    </lineage>
</organism>
<dbReference type="Proteomes" id="UP000314986">
    <property type="component" value="Unassembled WGS sequence"/>
</dbReference>
<dbReference type="PANTHER" id="PTHR46037">
    <property type="entry name" value="PROTEIN ENHANCER OF SEVENLESS 2B"/>
    <property type="match status" value="1"/>
</dbReference>
<dbReference type="KEGG" id="cmk:103189913"/>
<evidence type="ECO:0000259" key="10">
    <source>
        <dbReference type="PROSITE" id="PS50002"/>
    </source>
</evidence>
<dbReference type="GeneID" id="103189913"/>
<dbReference type="GeneTree" id="ENSGT00940000160331"/>
<evidence type="ECO:0000256" key="6">
    <source>
        <dbReference type="PROSITE-ProRule" id="PRU00191"/>
    </source>
</evidence>
<evidence type="ECO:0000256" key="4">
    <source>
        <dbReference type="ARBA" id="ARBA00022553"/>
    </source>
</evidence>
<dbReference type="Gene3D" id="2.30.30.40">
    <property type="entry name" value="SH3 Domains"/>
    <property type="match status" value="1"/>
</dbReference>
<evidence type="ECO:0000256" key="8">
    <source>
        <dbReference type="SAM" id="MobiDB-lite"/>
    </source>
</evidence>
<dbReference type="STRING" id="7868.ENSCMIP00000025962"/>
<dbReference type="InterPro" id="IPR001452">
    <property type="entry name" value="SH3_domain"/>
</dbReference>
<dbReference type="InterPro" id="IPR035052">
    <property type="entry name" value="SLAP_SH2"/>
</dbReference>
<dbReference type="PRINTS" id="PR00401">
    <property type="entry name" value="SH2DOMAIN"/>
</dbReference>
<feature type="domain" description="SH2" evidence="9">
    <location>
        <begin position="90"/>
        <end position="187"/>
    </location>
</feature>
<feature type="domain" description="SH3" evidence="10">
    <location>
        <begin position="28"/>
        <end position="88"/>
    </location>
</feature>
<evidence type="ECO:0000256" key="7">
    <source>
        <dbReference type="PROSITE-ProRule" id="PRU00192"/>
    </source>
</evidence>
<evidence type="ECO:0000256" key="1">
    <source>
        <dbReference type="ARBA" id="ARBA00004496"/>
    </source>
</evidence>
<dbReference type="Gene3D" id="3.30.505.10">
    <property type="entry name" value="SH2 domain"/>
    <property type="match status" value="1"/>
</dbReference>
<dbReference type="OMA" id="CIGERLT"/>
<evidence type="ECO:0000259" key="9">
    <source>
        <dbReference type="PROSITE" id="PS50001"/>
    </source>
</evidence>
<evidence type="ECO:0000313" key="11">
    <source>
        <dbReference type="EMBL" id="AFP02877.1"/>
    </source>
</evidence>
<dbReference type="SMART" id="SM00326">
    <property type="entry name" value="SH3"/>
    <property type="match status" value="1"/>
</dbReference>
<dbReference type="SMART" id="SM00252">
    <property type="entry name" value="SH2"/>
    <property type="match status" value="1"/>
</dbReference>
<keyword evidence="5 6" id="KW-0727">SH2 domain</keyword>
<dbReference type="Ensembl" id="ENSCMIT00000026389.1">
    <property type="protein sequence ID" value="ENSCMIP00000025962.1"/>
    <property type="gene ID" value="ENSCMIG00000011391.1"/>
</dbReference>
<dbReference type="SUPFAM" id="SSF50044">
    <property type="entry name" value="SH3-domain"/>
    <property type="match status" value="1"/>
</dbReference>
<dbReference type="Pfam" id="PF00017">
    <property type="entry name" value="SH2"/>
    <property type="match status" value="1"/>
</dbReference>
<dbReference type="GO" id="GO:0005737">
    <property type="term" value="C:cytoplasm"/>
    <property type="evidence" value="ECO:0007669"/>
    <property type="project" value="UniProtKB-SubCell"/>
</dbReference>
<gene>
    <name evidence="12" type="primary">LOC103189913</name>
</gene>
<evidence type="ECO:0000256" key="3">
    <source>
        <dbReference type="ARBA" id="ARBA00022490"/>
    </source>
</evidence>
<keyword evidence="4" id="KW-0597">Phosphoprotein</keyword>
<accession>V9KWY8</accession>
<dbReference type="OrthoDB" id="9924021at2759"/>
<reference evidence="12" key="4">
    <citation type="submission" date="2025-05" db="UniProtKB">
        <authorList>
            <consortium name="Ensembl"/>
        </authorList>
    </citation>
    <scope>IDENTIFICATION</scope>
</reference>
<dbReference type="AlphaFoldDB" id="V9KWY8"/>
<dbReference type="SUPFAM" id="SSF55550">
    <property type="entry name" value="SH2 domain"/>
    <property type="match status" value="1"/>
</dbReference>
<dbReference type="CDD" id="cd10344">
    <property type="entry name" value="SH2_SLAP"/>
    <property type="match status" value="1"/>
</dbReference>
<evidence type="ECO:0000313" key="13">
    <source>
        <dbReference type="Proteomes" id="UP000314986"/>
    </source>
</evidence>
<name>V9KWY8_CALMI</name>
<dbReference type="InterPro" id="IPR036860">
    <property type="entry name" value="SH2_dom_sf"/>
</dbReference>
<reference evidence="13" key="2">
    <citation type="journal article" date="2007" name="PLoS Biol.">
        <title>Survey sequencing and comparative analysis of the elephant shark (Callorhinchus milii) genome.</title>
        <authorList>
            <person name="Venkatesh B."/>
            <person name="Kirkness E.F."/>
            <person name="Loh Y.H."/>
            <person name="Halpern A.L."/>
            <person name="Lee A.P."/>
            <person name="Johnson J."/>
            <person name="Dandona N."/>
            <person name="Viswanathan L.D."/>
            <person name="Tay A."/>
            <person name="Venter J.C."/>
            <person name="Strausberg R.L."/>
            <person name="Brenner S."/>
        </authorList>
    </citation>
    <scope>NUCLEOTIDE SEQUENCE [LARGE SCALE GENOMIC DNA]</scope>
</reference>
<reference evidence="11 13" key="3">
    <citation type="journal article" date="2014" name="Nature">
        <title>Elephant shark genome provides unique insights into gnathostome evolution.</title>
        <authorList>
            <consortium name="International Elephant Shark Genome Sequencing Consortium"/>
            <person name="Venkatesh B."/>
            <person name="Lee A.P."/>
            <person name="Ravi V."/>
            <person name="Maurya A.K."/>
            <person name="Lian M.M."/>
            <person name="Swann J.B."/>
            <person name="Ohta Y."/>
            <person name="Flajnik M.F."/>
            <person name="Sutoh Y."/>
            <person name="Kasahara M."/>
            <person name="Hoon S."/>
            <person name="Gangu V."/>
            <person name="Roy S.W."/>
            <person name="Irimia M."/>
            <person name="Korzh V."/>
            <person name="Kondrychyn I."/>
            <person name="Lim Z.W."/>
            <person name="Tay B.H."/>
            <person name="Tohari S."/>
            <person name="Kong K.W."/>
            <person name="Ho S."/>
            <person name="Lorente-Galdos B."/>
            <person name="Quilez J."/>
            <person name="Marques-Bonet T."/>
            <person name="Raney B.J."/>
            <person name="Ingham P.W."/>
            <person name="Tay A."/>
            <person name="Hillier L.W."/>
            <person name="Minx P."/>
            <person name="Boehm T."/>
            <person name="Wilson R.K."/>
            <person name="Brenner S."/>
            <person name="Warren W.C."/>
        </authorList>
    </citation>
    <scope>NUCLEOTIDE SEQUENCE</scope>
    <source>
        <tissue evidence="11">Spleen</tissue>
    </source>
</reference>
<dbReference type="PROSITE" id="PS50001">
    <property type="entry name" value="SH2"/>
    <property type="match status" value="1"/>
</dbReference>
<keyword evidence="13" id="KW-1185">Reference proteome</keyword>